<gene>
    <name evidence="3" type="primary">lpsE</name>
    <name evidence="3" type="ORF">SOPEG_0891</name>
</gene>
<keyword evidence="4" id="KW-1185">Reference proteome</keyword>
<dbReference type="RefSeq" id="WP_025244482.1">
    <property type="nucleotide sequence ID" value="NZ_CP006568.1"/>
</dbReference>
<dbReference type="GO" id="GO:0016757">
    <property type="term" value="F:glycosyltransferase activity"/>
    <property type="evidence" value="ECO:0007669"/>
    <property type="project" value="InterPro"/>
</dbReference>
<dbReference type="Pfam" id="PF13439">
    <property type="entry name" value="Glyco_transf_4"/>
    <property type="match status" value="1"/>
</dbReference>
<name>W0HMH7_9GAMM</name>
<dbReference type="SUPFAM" id="SSF53756">
    <property type="entry name" value="UDP-Glycosyltransferase/glycogen phosphorylase"/>
    <property type="match status" value="1"/>
</dbReference>
<evidence type="ECO:0000259" key="2">
    <source>
        <dbReference type="Pfam" id="PF13439"/>
    </source>
</evidence>
<feature type="domain" description="Glycosyltransferase subfamily 4-like N-terminal" evidence="2">
    <location>
        <begin position="18"/>
        <end position="206"/>
    </location>
</feature>
<organism evidence="3 4">
    <name type="scientific">Candidatus Sodalis pierantonii str. SOPE</name>
    <dbReference type="NCBI Taxonomy" id="2342"/>
    <lineage>
        <taxon>Bacteria</taxon>
        <taxon>Pseudomonadati</taxon>
        <taxon>Pseudomonadota</taxon>
        <taxon>Gammaproteobacteria</taxon>
        <taxon>Enterobacterales</taxon>
        <taxon>Bruguierivoracaceae</taxon>
        <taxon>Sodalis</taxon>
    </lineage>
</organism>
<dbReference type="GO" id="GO:1901135">
    <property type="term" value="P:carbohydrate derivative metabolic process"/>
    <property type="evidence" value="ECO:0007669"/>
    <property type="project" value="UniProtKB-ARBA"/>
</dbReference>
<dbReference type="Gene3D" id="3.40.50.2000">
    <property type="entry name" value="Glycogen Phosphorylase B"/>
    <property type="match status" value="2"/>
</dbReference>
<accession>W0HMH7</accession>
<dbReference type="InterPro" id="IPR028098">
    <property type="entry name" value="Glyco_trans_4-like_N"/>
</dbReference>
<dbReference type="EMBL" id="CP006568">
    <property type="protein sequence ID" value="AHF73308.1"/>
    <property type="molecule type" value="Genomic_DNA"/>
</dbReference>
<dbReference type="eggNOG" id="COG0438">
    <property type="taxonomic scope" value="Bacteria"/>
</dbReference>
<dbReference type="PATRIC" id="fig|2342.5.peg.919"/>
<keyword evidence="3" id="KW-0808">Transferase</keyword>
<dbReference type="Pfam" id="PF00534">
    <property type="entry name" value="Glycos_transf_1"/>
    <property type="match status" value="1"/>
</dbReference>
<dbReference type="PANTHER" id="PTHR12526">
    <property type="entry name" value="GLYCOSYLTRANSFERASE"/>
    <property type="match status" value="1"/>
</dbReference>
<protein>
    <submittedName>
        <fullName evidence="3">Glycosyl transferase, group 1</fullName>
    </submittedName>
</protein>
<dbReference type="CDD" id="cd03811">
    <property type="entry name" value="GT4_GT28_WabH-like"/>
    <property type="match status" value="1"/>
</dbReference>
<sequence>MPQGRLKILLLDNGKEWGGGTNSLLELLKRIDRDRFEITCCFYHNYRRDNEETIGDVLNAMGIPTRFIVQRRQPFWAKLSKEILRGLLLFNADWRKRAVQAIDQRWRVAPNARRIADLLRAGKYQLLYMNNQPNSNVAGYLAAESLPVAMVQHCRIEPLLDPPIVARVNRGVRCVIAVSDGVRQTLVQGGVRPALCQTVFNGIDIHQPLPDGARLRESLGADARTFLFGSIGSLIARKAHDHTLQVLGAFQQAHPDARWKMVLVGWGSEQTNLARQAAQLGLGDRVIFTGFQRNAMEYLAAFDTLILASRSEGLPRVVLEAMLLGTPVIGSAVTGTAELVRHQDTGLLFPYGDVAQLAHHLATLYSDADQRRLLARRANERLRRQLTIENYVAGVEAILVGGYSS</sequence>
<evidence type="ECO:0000259" key="1">
    <source>
        <dbReference type="Pfam" id="PF00534"/>
    </source>
</evidence>
<dbReference type="STRING" id="2342.SOPEG_0891"/>
<dbReference type="InterPro" id="IPR001296">
    <property type="entry name" value="Glyco_trans_1"/>
</dbReference>
<evidence type="ECO:0000313" key="3">
    <source>
        <dbReference type="EMBL" id="AHF73308.1"/>
    </source>
</evidence>
<dbReference type="Proteomes" id="UP000019025">
    <property type="component" value="Chromosome"/>
</dbReference>
<feature type="domain" description="Glycosyl transferase family 1" evidence="1">
    <location>
        <begin position="215"/>
        <end position="380"/>
    </location>
</feature>
<reference evidence="3 4" key="1">
    <citation type="journal article" date="2014" name="Genome Biol. Evol.">
        <title>Genome degeneration and adaptation in a nascent stage of symbiosis.</title>
        <authorList>
            <person name="Oakeson K.F."/>
            <person name="Gil R."/>
            <person name="Clayton A.L."/>
            <person name="Dunn D.M."/>
            <person name="von Niederhausern A.C."/>
            <person name="Hamil C."/>
            <person name="Aoyagi A."/>
            <person name="Duval B."/>
            <person name="Baca A."/>
            <person name="Silva F.J."/>
            <person name="Vallier A."/>
            <person name="Jackson D.G."/>
            <person name="Latorre A."/>
            <person name="Weiss R.B."/>
            <person name="Heddi A."/>
            <person name="Moya A."/>
            <person name="Dale C."/>
        </authorList>
    </citation>
    <scope>NUCLEOTIDE SEQUENCE [LARGE SCALE GENOMIC DNA]</scope>
    <source>
        <strain evidence="4">none</strain>
    </source>
</reference>
<proteinExistence type="predicted"/>
<dbReference type="HOGENOM" id="CLU_009583_0_4_6"/>
<dbReference type="KEGG" id="pes:SOPEG_0891"/>
<dbReference type="AlphaFoldDB" id="W0HMH7"/>
<evidence type="ECO:0000313" key="4">
    <source>
        <dbReference type="Proteomes" id="UP000019025"/>
    </source>
</evidence>